<accession>A0ACC2FUE9</accession>
<dbReference type="Proteomes" id="UP001157502">
    <property type="component" value="Chromosome 22"/>
</dbReference>
<sequence>MRLKRSLHVVTPRLPPTHLACPPKPPQPPTDSLLNVLPMERCALKIPCLLPSQHLQSLTMATCKYVHISQPQPGPRPWPQPAFMARGLATDTLHNPSHCRGIWRILE</sequence>
<gene>
    <name evidence="1" type="ORF">DPEC_G00255660</name>
</gene>
<comment type="caution">
    <text evidence="1">The sequence shown here is derived from an EMBL/GenBank/DDBJ whole genome shotgun (WGS) entry which is preliminary data.</text>
</comment>
<name>A0ACC2FUE9_DALPE</name>
<keyword evidence="2" id="KW-1185">Reference proteome</keyword>
<dbReference type="EMBL" id="CM055749">
    <property type="protein sequence ID" value="KAJ7995029.1"/>
    <property type="molecule type" value="Genomic_DNA"/>
</dbReference>
<reference evidence="1" key="1">
    <citation type="submission" date="2021-05" db="EMBL/GenBank/DDBJ databases">
        <authorList>
            <person name="Pan Q."/>
            <person name="Jouanno E."/>
            <person name="Zahm M."/>
            <person name="Klopp C."/>
            <person name="Cabau C."/>
            <person name="Louis A."/>
            <person name="Berthelot C."/>
            <person name="Parey E."/>
            <person name="Roest Crollius H."/>
            <person name="Montfort J."/>
            <person name="Robinson-Rechavi M."/>
            <person name="Bouchez O."/>
            <person name="Lampietro C."/>
            <person name="Lopez Roques C."/>
            <person name="Donnadieu C."/>
            <person name="Postlethwait J."/>
            <person name="Bobe J."/>
            <person name="Dillon D."/>
            <person name="Chandos A."/>
            <person name="von Hippel F."/>
            <person name="Guiguen Y."/>
        </authorList>
    </citation>
    <scope>NUCLEOTIDE SEQUENCE</scope>
    <source>
        <strain evidence="1">YG-Jan2019</strain>
    </source>
</reference>
<evidence type="ECO:0000313" key="1">
    <source>
        <dbReference type="EMBL" id="KAJ7995029.1"/>
    </source>
</evidence>
<organism evidence="1 2">
    <name type="scientific">Dallia pectoralis</name>
    <name type="common">Alaska blackfish</name>
    <dbReference type="NCBI Taxonomy" id="75939"/>
    <lineage>
        <taxon>Eukaryota</taxon>
        <taxon>Metazoa</taxon>
        <taxon>Chordata</taxon>
        <taxon>Craniata</taxon>
        <taxon>Vertebrata</taxon>
        <taxon>Euteleostomi</taxon>
        <taxon>Actinopterygii</taxon>
        <taxon>Neopterygii</taxon>
        <taxon>Teleostei</taxon>
        <taxon>Protacanthopterygii</taxon>
        <taxon>Esociformes</taxon>
        <taxon>Umbridae</taxon>
        <taxon>Dallia</taxon>
    </lineage>
</organism>
<proteinExistence type="predicted"/>
<protein>
    <submittedName>
        <fullName evidence="1">Uncharacterized protein</fullName>
    </submittedName>
</protein>
<evidence type="ECO:0000313" key="2">
    <source>
        <dbReference type="Proteomes" id="UP001157502"/>
    </source>
</evidence>